<evidence type="ECO:0000259" key="1">
    <source>
        <dbReference type="Pfam" id="PF06983"/>
    </source>
</evidence>
<dbReference type="InterPro" id="IPR028973">
    <property type="entry name" value="PhnB-like"/>
</dbReference>
<protein>
    <submittedName>
        <fullName evidence="2">VOC family protein</fullName>
    </submittedName>
</protein>
<sequence>MAIIAYLNFQGKSKDASTYYAEIFGSEKPKFMFFGDMPPDPNFPMTGEVKSLVMHTEIKFDNNTIMFSDVPPGMPFTMGNNISLLISIKDPERIRAYFSKLSVDGQVQMPLQETFWSKLYGNLVDKFGISWQFNLDSE</sequence>
<reference evidence="2 3" key="1">
    <citation type="submission" date="2020-11" db="EMBL/GenBank/DDBJ databases">
        <title>Fusibacter basophilias sp. nov.</title>
        <authorList>
            <person name="Qiu D."/>
        </authorList>
    </citation>
    <scope>NUCLEOTIDE SEQUENCE [LARGE SCALE GENOMIC DNA]</scope>
    <source>
        <strain evidence="2 3">Q10-2</strain>
    </source>
</reference>
<accession>A0ABR9ZSU1</accession>
<comment type="caution">
    <text evidence="2">The sequence shown here is derived from an EMBL/GenBank/DDBJ whole genome shotgun (WGS) entry which is preliminary data.</text>
</comment>
<dbReference type="CDD" id="cd06588">
    <property type="entry name" value="PhnB_like"/>
    <property type="match status" value="1"/>
</dbReference>
<dbReference type="Gene3D" id="3.10.180.10">
    <property type="entry name" value="2,3-Dihydroxybiphenyl 1,2-Dioxygenase, domain 1"/>
    <property type="match status" value="1"/>
</dbReference>
<name>A0ABR9ZSU1_9FIRM</name>
<dbReference type="SUPFAM" id="SSF54593">
    <property type="entry name" value="Glyoxalase/Bleomycin resistance protein/Dihydroxybiphenyl dioxygenase"/>
    <property type="match status" value="1"/>
</dbReference>
<feature type="domain" description="PhnB-like" evidence="1">
    <location>
        <begin position="3"/>
        <end position="132"/>
    </location>
</feature>
<dbReference type="InterPro" id="IPR029068">
    <property type="entry name" value="Glyas_Bleomycin-R_OHBP_Dase"/>
</dbReference>
<gene>
    <name evidence="2" type="ORF">ISU02_10320</name>
</gene>
<dbReference type="PANTHER" id="PTHR33990">
    <property type="entry name" value="PROTEIN YJDN-RELATED"/>
    <property type="match status" value="1"/>
</dbReference>
<dbReference type="Proteomes" id="UP000614200">
    <property type="component" value="Unassembled WGS sequence"/>
</dbReference>
<keyword evidence="3" id="KW-1185">Reference proteome</keyword>
<dbReference type="Pfam" id="PF06983">
    <property type="entry name" value="3-dmu-9_3-mt"/>
    <property type="match status" value="1"/>
</dbReference>
<evidence type="ECO:0000313" key="2">
    <source>
        <dbReference type="EMBL" id="MBF4693518.1"/>
    </source>
</evidence>
<dbReference type="PANTHER" id="PTHR33990:SF1">
    <property type="entry name" value="PROTEIN YJDN"/>
    <property type="match status" value="1"/>
</dbReference>
<dbReference type="RefSeq" id="WP_194701745.1">
    <property type="nucleotide sequence ID" value="NZ_JADKNH010000005.1"/>
</dbReference>
<dbReference type="EMBL" id="JADKNH010000005">
    <property type="protein sequence ID" value="MBF4693518.1"/>
    <property type="molecule type" value="Genomic_DNA"/>
</dbReference>
<evidence type="ECO:0000313" key="3">
    <source>
        <dbReference type="Proteomes" id="UP000614200"/>
    </source>
</evidence>
<proteinExistence type="predicted"/>
<organism evidence="2 3">
    <name type="scientific">Fusibacter ferrireducens</name>
    <dbReference type="NCBI Taxonomy" id="2785058"/>
    <lineage>
        <taxon>Bacteria</taxon>
        <taxon>Bacillati</taxon>
        <taxon>Bacillota</taxon>
        <taxon>Clostridia</taxon>
        <taxon>Eubacteriales</taxon>
        <taxon>Eubacteriales Family XII. Incertae Sedis</taxon>
        <taxon>Fusibacter</taxon>
    </lineage>
</organism>